<protein>
    <submittedName>
        <fullName evidence="1">Uncharacterized protein</fullName>
    </submittedName>
</protein>
<proteinExistence type="predicted"/>
<accession>A0A0R1WNX1</accession>
<evidence type="ECO:0000313" key="1">
    <source>
        <dbReference type="EMBL" id="KRM19345.1"/>
    </source>
</evidence>
<dbReference type="PATRIC" id="fig|1423755.3.peg.294"/>
<dbReference type="Proteomes" id="UP000051054">
    <property type="component" value="Unassembled WGS sequence"/>
</dbReference>
<organism evidence="1 2">
    <name type="scientific">Ligilactobacillus hayakitensis DSM 18933 = JCM 14209</name>
    <dbReference type="NCBI Taxonomy" id="1423755"/>
    <lineage>
        <taxon>Bacteria</taxon>
        <taxon>Bacillati</taxon>
        <taxon>Bacillota</taxon>
        <taxon>Bacilli</taxon>
        <taxon>Lactobacillales</taxon>
        <taxon>Lactobacillaceae</taxon>
        <taxon>Ligilactobacillus</taxon>
    </lineage>
</organism>
<keyword evidence="2" id="KW-1185">Reference proteome</keyword>
<evidence type="ECO:0000313" key="2">
    <source>
        <dbReference type="Proteomes" id="UP000051054"/>
    </source>
</evidence>
<dbReference type="AlphaFoldDB" id="A0A0R1WNX1"/>
<dbReference type="EMBL" id="AZGD01000057">
    <property type="protein sequence ID" value="KRM19345.1"/>
    <property type="molecule type" value="Genomic_DNA"/>
</dbReference>
<comment type="caution">
    <text evidence="1">The sequence shown here is derived from an EMBL/GenBank/DDBJ whole genome shotgun (WGS) entry which is preliminary data.</text>
</comment>
<name>A0A0R1WNX1_9LACO</name>
<reference evidence="1 2" key="1">
    <citation type="journal article" date="2015" name="Genome Announc.">
        <title>Expanding the biotechnology potential of lactobacilli through comparative genomics of 213 strains and associated genera.</title>
        <authorList>
            <person name="Sun Z."/>
            <person name="Harris H.M."/>
            <person name="McCann A."/>
            <person name="Guo C."/>
            <person name="Argimon S."/>
            <person name="Zhang W."/>
            <person name="Yang X."/>
            <person name="Jeffery I.B."/>
            <person name="Cooney J.C."/>
            <person name="Kagawa T.F."/>
            <person name="Liu W."/>
            <person name="Song Y."/>
            <person name="Salvetti E."/>
            <person name="Wrobel A."/>
            <person name="Rasinkangas P."/>
            <person name="Parkhill J."/>
            <person name="Rea M.C."/>
            <person name="O'Sullivan O."/>
            <person name="Ritari J."/>
            <person name="Douillard F.P."/>
            <person name="Paul Ross R."/>
            <person name="Yang R."/>
            <person name="Briner A.E."/>
            <person name="Felis G.E."/>
            <person name="de Vos W.M."/>
            <person name="Barrangou R."/>
            <person name="Klaenhammer T.R."/>
            <person name="Caufield P.W."/>
            <person name="Cui Y."/>
            <person name="Zhang H."/>
            <person name="O'Toole P.W."/>
        </authorList>
    </citation>
    <scope>NUCLEOTIDE SEQUENCE [LARGE SCALE GENOMIC DNA]</scope>
    <source>
        <strain evidence="1 2">DSM 18933</strain>
    </source>
</reference>
<sequence length="56" mass="6715">MIEDKNLIDKQEEKEMTYQDFTSIPGIKNFNEEEYHKDMRGTLVSEDTPQVYKETK</sequence>
<gene>
    <name evidence="1" type="ORF">FC40_GL000273</name>
</gene>
<dbReference type="RefSeq" id="WP_155830704.1">
    <property type="nucleotide sequence ID" value="NZ_AZGD01000057.1"/>
</dbReference>